<organism evidence="2 3">
    <name type="scientific">Pontibacter ummariensis</name>
    <dbReference type="NCBI Taxonomy" id="1610492"/>
    <lineage>
        <taxon>Bacteria</taxon>
        <taxon>Pseudomonadati</taxon>
        <taxon>Bacteroidota</taxon>
        <taxon>Cytophagia</taxon>
        <taxon>Cytophagales</taxon>
        <taxon>Hymenobacteraceae</taxon>
        <taxon>Pontibacter</taxon>
    </lineage>
</organism>
<keyword evidence="3" id="KW-1185">Reference proteome</keyword>
<protein>
    <submittedName>
        <fullName evidence="2">Uncharacterized protein</fullName>
    </submittedName>
</protein>
<sequence>MKPFDELTHRQQLIRKNLARFFIHGCFALVLVWSVFRMVEKQEQANASHQRVEDTMMDFYLKTRDQTDTLGMAAYMKQHLYTAEYQLWLRMGE</sequence>
<dbReference type="RefSeq" id="WP_089318573.1">
    <property type="nucleotide sequence ID" value="NZ_FZOQ01000005.1"/>
</dbReference>
<dbReference type="AlphaFoldDB" id="A0A239DVN1"/>
<accession>A0A239DVN1</accession>
<evidence type="ECO:0000313" key="2">
    <source>
        <dbReference type="EMBL" id="SNS36550.1"/>
    </source>
</evidence>
<proteinExistence type="predicted"/>
<dbReference type="EMBL" id="FZOQ01000005">
    <property type="protein sequence ID" value="SNS36550.1"/>
    <property type="molecule type" value="Genomic_DNA"/>
</dbReference>
<reference evidence="3" key="1">
    <citation type="submission" date="2017-06" db="EMBL/GenBank/DDBJ databases">
        <authorList>
            <person name="Varghese N."/>
            <person name="Submissions S."/>
        </authorList>
    </citation>
    <scope>NUCLEOTIDE SEQUENCE [LARGE SCALE GENOMIC DNA]</scope>
    <source>
        <strain evidence="3">NKM1</strain>
    </source>
</reference>
<name>A0A239DVN1_9BACT</name>
<evidence type="ECO:0000256" key="1">
    <source>
        <dbReference type="SAM" id="Phobius"/>
    </source>
</evidence>
<dbReference type="Proteomes" id="UP000198432">
    <property type="component" value="Unassembled WGS sequence"/>
</dbReference>
<keyword evidence="1" id="KW-1133">Transmembrane helix</keyword>
<keyword evidence="1" id="KW-0812">Transmembrane</keyword>
<dbReference type="OrthoDB" id="853466at2"/>
<evidence type="ECO:0000313" key="3">
    <source>
        <dbReference type="Proteomes" id="UP000198432"/>
    </source>
</evidence>
<gene>
    <name evidence="2" type="ORF">SAMN06296052_105151</name>
</gene>
<keyword evidence="1" id="KW-0472">Membrane</keyword>
<feature type="transmembrane region" description="Helical" evidence="1">
    <location>
        <begin position="21"/>
        <end position="39"/>
    </location>
</feature>